<organism evidence="6 7">
    <name type="scientific">Stegodyphus mimosarum</name>
    <name type="common">African social velvet spider</name>
    <dbReference type="NCBI Taxonomy" id="407821"/>
    <lineage>
        <taxon>Eukaryota</taxon>
        <taxon>Metazoa</taxon>
        <taxon>Ecdysozoa</taxon>
        <taxon>Arthropoda</taxon>
        <taxon>Chelicerata</taxon>
        <taxon>Arachnida</taxon>
        <taxon>Araneae</taxon>
        <taxon>Araneomorphae</taxon>
        <taxon>Entelegynae</taxon>
        <taxon>Eresoidea</taxon>
        <taxon>Eresidae</taxon>
        <taxon>Stegodyphus</taxon>
    </lineage>
</organism>
<evidence type="ECO:0000313" key="7">
    <source>
        <dbReference type="Proteomes" id="UP000054359"/>
    </source>
</evidence>
<evidence type="ECO:0000256" key="3">
    <source>
        <dbReference type="ARBA" id="ARBA00025466"/>
    </source>
</evidence>
<evidence type="ECO:0000313" key="6">
    <source>
        <dbReference type="EMBL" id="KFM64667.1"/>
    </source>
</evidence>
<proteinExistence type="predicted"/>
<feature type="domain" description="Myb/SANT-like DNA-binding" evidence="5">
    <location>
        <begin position="5"/>
        <end position="83"/>
    </location>
</feature>
<evidence type="ECO:0000256" key="2">
    <source>
        <dbReference type="ARBA" id="ARBA00016807"/>
    </source>
</evidence>
<dbReference type="OrthoDB" id="6513070at2759"/>
<accession>A0A087THS8</accession>
<evidence type="ECO:0000256" key="1">
    <source>
        <dbReference type="ARBA" id="ARBA00011764"/>
    </source>
</evidence>
<dbReference type="InterPro" id="IPR028002">
    <property type="entry name" value="Myb_DNA-bind_5"/>
</dbReference>
<dbReference type="EMBL" id="KK115281">
    <property type="protein sequence ID" value="KFM64667.1"/>
    <property type="molecule type" value="Genomic_DNA"/>
</dbReference>
<evidence type="ECO:0000256" key="4">
    <source>
        <dbReference type="SAM" id="MobiDB-lite"/>
    </source>
</evidence>
<feature type="non-terminal residue" evidence="6">
    <location>
        <position position="198"/>
    </location>
</feature>
<dbReference type="Proteomes" id="UP000054359">
    <property type="component" value="Unassembled WGS sequence"/>
</dbReference>
<feature type="region of interest" description="Disordered" evidence="4">
    <location>
        <begin position="161"/>
        <end position="182"/>
    </location>
</feature>
<evidence type="ECO:0000259" key="5">
    <source>
        <dbReference type="Pfam" id="PF13873"/>
    </source>
</evidence>
<feature type="compositionally biased region" description="Basic and acidic residues" evidence="4">
    <location>
        <begin position="164"/>
        <end position="174"/>
    </location>
</feature>
<protein>
    <recommendedName>
        <fullName evidence="2">Regulatory protein zeste</fullName>
    </recommendedName>
</protein>
<sequence>MERKRSENYNREELDTLLTCLEKKPNLLKFDSGVTRNRAFWDSYRKEWGEIASEINKLGFRVLHSGDDVKNKWLDLKCRTRKKEKLIRKESSKWCGQKKLTEIEKRVLTLIRSINEDNAALDNASEHTGLMPDSCARMMENVITLPSSGFVSSDYGVNLPSALADEHHKEKETQPDSDEEDISKLVETQYKMLQEVKE</sequence>
<dbReference type="AlphaFoldDB" id="A0A087THS8"/>
<comment type="subunit">
    <text evidence="1">Self-associates forming complexes of several hundred monomers.</text>
</comment>
<dbReference type="Pfam" id="PF13873">
    <property type="entry name" value="Myb_DNA-bind_5"/>
    <property type="match status" value="1"/>
</dbReference>
<name>A0A087THS8_STEMI</name>
<gene>
    <name evidence="6" type="ORF">X975_15831</name>
</gene>
<comment type="function">
    <text evidence="3">Involved in transvection phenomena (= synapsis-dependent gene expression), where the synaptic pairing of chromosomes carrying genes with which zeste interacts influences the expression of these genes. Zeste binds to DNA and stimulates transcription from a nearby promoter.</text>
</comment>
<keyword evidence="7" id="KW-1185">Reference proteome</keyword>
<reference evidence="6 7" key="1">
    <citation type="submission" date="2013-11" db="EMBL/GenBank/DDBJ databases">
        <title>Genome sequencing of Stegodyphus mimosarum.</title>
        <authorList>
            <person name="Bechsgaard J."/>
        </authorList>
    </citation>
    <scope>NUCLEOTIDE SEQUENCE [LARGE SCALE GENOMIC DNA]</scope>
</reference>